<accession>A0A9E8HNV1</accession>
<dbReference type="Proteomes" id="UP001164472">
    <property type="component" value="Chromosome"/>
</dbReference>
<dbReference type="RefSeq" id="WP_251812840.1">
    <property type="nucleotide sequence ID" value="NZ_CP101527.1"/>
</dbReference>
<name>A0A9E8HNV1_9ALTE</name>
<proteinExistence type="predicted"/>
<dbReference type="KEGG" id="asem:NNL22_08980"/>
<evidence type="ECO:0000313" key="2">
    <source>
        <dbReference type="Proteomes" id="UP001164472"/>
    </source>
</evidence>
<dbReference type="AlphaFoldDB" id="A0A9E8HNV1"/>
<protein>
    <submittedName>
        <fullName evidence="1">DUF1289 domain-containing protein</fullName>
    </submittedName>
</protein>
<evidence type="ECO:0000313" key="1">
    <source>
        <dbReference type="EMBL" id="UZW76692.1"/>
    </source>
</evidence>
<dbReference type="PANTHER" id="PTHR35175:SF2">
    <property type="entry name" value="DUF1289 DOMAIN-CONTAINING PROTEIN"/>
    <property type="match status" value="1"/>
</dbReference>
<dbReference type="EMBL" id="CP101527">
    <property type="protein sequence ID" value="UZW76692.1"/>
    <property type="molecule type" value="Genomic_DNA"/>
</dbReference>
<gene>
    <name evidence="1" type="ORF">NNL22_08980</name>
</gene>
<dbReference type="PANTHER" id="PTHR35175">
    <property type="entry name" value="DUF1289 DOMAIN-CONTAINING PROTEIN"/>
    <property type="match status" value="1"/>
</dbReference>
<keyword evidence="2" id="KW-1185">Reference proteome</keyword>
<dbReference type="Pfam" id="PF06945">
    <property type="entry name" value="DUF1289"/>
    <property type="match status" value="1"/>
</dbReference>
<organism evidence="1 2">
    <name type="scientific">Alkalimarinus sediminis</name>
    <dbReference type="NCBI Taxonomy" id="1632866"/>
    <lineage>
        <taxon>Bacteria</taxon>
        <taxon>Pseudomonadati</taxon>
        <taxon>Pseudomonadota</taxon>
        <taxon>Gammaproteobacteria</taxon>
        <taxon>Alteromonadales</taxon>
        <taxon>Alteromonadaceae</taxon>
        <taxon>Alkalimarinus</taxon>
    </lineage>
</organism>
<reference evidence="1" key="1">
    <citation type="submission" date="2022-07" db="EMBL/GenBank/DDBJ databases">
        <title>Alkalimarinus sp. nov., isolated from gut of a Alitta virens.</title>
        <authorList>
            <person name="Yang A.I."/>
            <person name="Shin N.-R."/>
        </authorList>
    </citation>
    <scope>NUCLEOTIDE SEQUENCE</scope>
    <source>
        <strain evidence="1">FA028</strain>
    </source>
</reference>
<sequence length="63" mass="6969">MNKVESEVVSSPCVSVCALDENDLCVGCYRTGVEISQWGSMSPEEKRNVIDLVKEREKASYIG</sequence>
<dbReference type="InterPro" id="IPR010710">
    <property type="entry name" value="DUF1289"/>
</dbReference>